<dbReference type="InterPro" id="IPR019606">
    <property type="entry name" value="GerMN"/>
</dbReference>
<comment type="caution">
    <text evidence="3">The sequence shown here is derived from an EMBL/GenBank/DDBJ whole genome shotgun (WGS) entry which is preliminary data.</text>
</comment>
<gene>
    <name evidence="3" type="primary">gerM</name>
    <name evidence="3" type="ORF">GCM10007043_13560</name>
</gene>
<feature type="domain" description="GerMN" evidence="2">
    <location>
        <begin position="97"/>
        <end position="187"/>
    </location>
</feature>
<reference evidence="3" key="2">
    <citation type="submission" date="2020-09" db="EMBL/GenBank/DDBJ databases">
        <authorList>
            <person name="Sun Q."/>
            <person name="Ohkuma M."/>
        </authorList>
    </citation>
    <scope>NUCLEOTIDE SEQUENCE</scope>
    <source>
        <strain evidence="3">JCM 14719</strain>
    </source>
</reference>
<keyword evidence="4" id="KW-1185">Reference proteome</keyword>
<evidence type="ECO:0000256" key="1">
    <source>
        <dbReference type="SAM" id="MobiDB-lite"/>
    </source>
</evidence>
<feature type="domain" description="GerMN" evidence="2">
    <location>
        <begin position="249"/>
        <end position="336"/>
    </location>
</feature>
<sequence>MVRFRTKGGVVAAVLAILMLVVAGCGLFGPNESSAPIDPPPNPQGNGDNEVSPDPPVGEGATPAAGEITQVVYLKSPEGYIVPWALRLPKPEGNEYAKQVLTYMVKGGPVEALLPEGFSAVLPEGTKVLGLSIKDGVATVDFSKEFAKYPPEDERKILEAVTWTLTEFDNVQRVVIWLEGKPLNVMPVGGTPVNAPLSRADGINLELADNVEPGRASYVTLYFQADTPSGKGSYFVPITRGIPRTEDLARATLEQLILGPRQESGLYSALLPSTRVLGVHVDKGVAVANFDDKLLAFSEKGASPEAIQSIVLSLTETTGAQQVLIQVNGKSAGVKAAAMDLSKPVARPAMVNPLTTETR</sequence>
<dbReference type="RefSeq" id="WP_054672273.1">
    <property type="nucleotide sequence ID" value="NZ_BMOF01000024.1"/>
</dbReference>
<dbReference type="AlphaFoldDB" id="A0A8J3FCL2"/>
<evidence type="ECO:0000313" key="4">
    <source>
        <dbReference type="Proteomes" id="UP000637720"/>
    </source>
</evidence>
<name>A0A8J3FCL2_9BACI</name>
<organism evidence="3 4">
    <name type="scientific">Calditerricola satsumensis</name>
    <dbReference type="NCBI Taxonomy" id="373054"/>
    <lineage>
        <taxon>Bacteria</taxon>
        <taxon>Bacillati</taxon>
        <taxon>Bacillota</taxon>
        <taxon>Bacilli</taxon>
        <taxon>Bacillales</taxon>
        <taxon>Bacillaceae</taxon>
        <taxon>Calditerricola</taxon>
    </lineage>
</organism>
<evidence type="ECO:0000259" key="2">
    <source>
        <dbReference type="SMART" id="SM00909"/>
    </source>
</evidence>
<feature type="region of interest" description="Disordered" evidence="1">
    <location>
        <begin position="33"/>
        <end position="62"/>
    </location>
</feature>
<accession>A0A8J3FCL2</accession>
<dbReference type="SMART" id="SM00909">
    <property type="entry name" value="Germane"/>
    <property type="match status" value="2"/>
</dbReference>
<dbReference type="PROSITE" id="PS51257">
    <property type="entry name" value="PROKAR_LIPOPROTEIN"/>
    <property type="match status" value="1"/>
</dbReference>
<reference evidence="3" key="1">
    <citation type="journal article" date="2014" name="Int. J. Syst. Evol. Microbiol.">
        <title>Complete genome sequence of Corynebacterium casei LMG S-19264T (=DSM 44701T), isolated from a smear-ripened cheese.</title>
        <authorList>
            <consortium name="US DOE Joint Genome Institute (JGI-PGF)"/>
            <person name="Walter F."/>
            <person name="Albersmeier A."/>
            <person name="Kalinowski J."/>
            <person name="Ruckert C."/>
        </authorList>
    </citation>
    <scope>NUCLEOTIDE SEQUENCE</scope>
    <source>
        <strain evidence="3">JCM 14719</strain>
    </source>
</reference>
<dbReference type="Proteomes" id="UP000637720">
    <property type="component" value="Unassembled WGS sequence"/>
</dbReference>
<dbReference type="Pfam" id="PF10646">
    <property type="entry name" value="Germane"/>
    <property type="match status" value="2"/>
</dbReference>
<dbReference type="EMBL" id="BMOF01000024">
    <property type="protein sequence ID" value="GGK00823.1"/>
    <property type="molecule type" value="Genomic_DNA"/>
</dbReference>
<evidence type="ECO:0000313" key="3">
    <source>
        <dbReference type="EMBL" id="GGK00823.1"/>
    </source>
</evidence>
<protein>
    <submittedName>
        <fullName evidence="3">Spore germination protein GerM</fullName>
    </submittedName>
</protein>
<proteinExistence type="predicted"/>